<dbReference type="AlphaFoldDB" id="A0A6H2A542"/>
<evidence type="ECO:0000313" key="4">
    <source>
        <dbReference type="EMBL" id="QJI02627.1"/>
    </source>
</evidence>
<evidence type="ECO:0000313" key="3">
    <source>
        <dbReference type="EMBL" id="QJA90934.1"/>
    </source>
</evidence>
<sequence>MSDETIQTLEDMKLTVKAMDSVKGKQALITKLSSSILFLTMHKVDRKTANLIVAARQKDIDNLGSGKEYKQAEIDWRAPKHLRD</sequence>
<gene>
    <name evidence="2" type="ORF">MM415A03156_0011</name>
    <name evidence="3" type="ORF">MM415B03512_0009</name>
    <name evidence="1" type="ORF">TM448A06110_0008</name>
    <name evidence="4" type="ORF">TM448B03474_0010</name>
</gene>
<dbReference type="EMBL" id="MT141877">
    <property type="protein sequence ID" value="QJA71496.1"/>
    <property type="molecule type" value="Genomic_DNA"/>
</dbReference>
<proteinExistence type="predicted"/>
<dbReference type="EMBL" id="MT142949">
    <property type="protein sequence ID" value="QJA90934.1"/>
    <property type="molecule type" value="Genomic_DNA"/>
</dbReference>
<organism evidence="1">
    <name type="scientific">viral metagenome</name>
    <dbReference type="NCBI Taxonomy" id="1070528"/>
    <lineage>
        <taxon>unclassified sequences</taxon>
        <taxon>metagenomes</taxon>
        <taxon>organismal metagenomes</taxon>
    </lineage>
</organism>
<reference evidence="1" key="1">
    <citation type="submission" date="2020-03" db="EMBL/GenBank/DDBJ databases">
        <title>The deep terrestrial virosphere.</title>
        <authorList>
            <person name="Holmfeldt K."/>
            <person name="Nilsson E."/>
            <person name="Simone D."/>
            <person name="Lopez-Fernandez M."/>
            <person name="Wu X."/>
            <person name="de Brujin I."/>
            <person name="Lundin D."/>
            <person name="Andersson A."/>
            <person name="Bertilsson S."/>
            <person name="Dopson M."/>
        </authorList>
    </citation>
    <scope>NUCLEOTIDE SEQUENCE</scope>
    <source>
        <strain evidence="2">MM415A03156</strain>
        <strain evidence="3">MM415B03512</strain>
        <strain evidence="1">TM448A06110</strain>
        <strain evidence="4">TM448B03474</strain>
    </source>
</reference>
<name>A0A6H2A542_9ZZZZ</name>
<protein>
    <submittedName>
        <fullName evidence="1">Uncharacterized protein</fullName>
    </submittedName>
</protein>
<dbReference type="EMBL" id="MT144547">
    <property type="protein sequence ID" value="QJA54888.1"/>
    <property type="molecule type" value="Genomic_DNA"/>
</dbReference>
<accession>A0A6H2A542</accession>
<dbReference type="EMBL" id="MT145017">
    <property type="protein sequence ID" value="QJI02627.1"/>
    <property type="molecule type" value="Genomic_DNA"/>
</dbReference>
<evidence type="ECO:0000313" key="2">
    <source>
        <dbReference type="EMBL" id="QJA71496.1"/>
    </source>
</evidence>
<evidence type="ECO:0000313" key="1">
    <source>
        <dbReference type="EMBL" id="QJA54888.1"/>
    </source>
</evidence>